<dbReference type="PANTHER" id="PTHR31272">
    <property type="entry name" value="CYTOCHROME C-TYPE BIOGENESIS PROTEIN HI_1454-RELATED"/>
    <property type="match status" value="1"/>
</dbReference>
<accession>A0A1F5ZQN6</accession>
<feature type="transmembrane region" description="Helical" evidence="1">
    <location>
        <begin position="198"/>
        <end position="216"/>
    </location>
</feature>
<dbReference type="InterPro" id="IPR051790">
    <property type="entry name" value="Cytochrome_c-biogenesis_DsbD"/>
</dbReference>
<keyword evidence="1" id="KW-0472">Membrane</keyword>
<evidence type="ECO:0000313" key="3">
    <source>
        <dbReference type="Proteomes" id="UP000177383"/>
    </source>
</evidence>
<feature type="transmembrane region" description="Helical" evidence="1">
    <location>
        <begin position="247"/>
        <end position="264"/>
    </location>
</feature>
<feature type="transmembrane region" description="Helical" evidence="1">
    <location>
        <begin position="119"/>
        <end position="145"/>
    </location>
</feature>
<feature type="transmembrane region" description="Helical" evidence="1">
    <location>
        <begin position="151"/>
        <end position="177"/>
    </location>
</feature>
<dbReference type="EMBL" id="MFJE01000011">
    <property type="protein sequence ID" value="OGG14816.1"/>
    <property type="molecule type" value="Genomic_DNA"/>
</dbReference>
<sequence length="275" mass="30449">MDNNLFFGVSLTASFLGGMVALFAPCCITFLFPSYLGTIFKERTRIVYLTLVFALGLGIILVPVALGMKFIVSFFDQFHTTVYLLGALLMFVIGLMTFLDTKIMLPLPHFTMPKKTTTFSTFLLGIFSGITSSCCAPVLFAAITLSSLSPTFLTALIVSIVYVAGIVFPLFFLSLAYDKFTNNYLYKVKKNIEKPLKILASLTFIFSGIIIAYLALTGKIIMEQNMEYGSSLRNFIFQVSANLKNPLLDILVIAAIILLLIIMSKEAKNGHQKKK</sequence>
<feature type="transmembrane region" description="Helical" evidence="1">
    <location>
        <begin position="78"/>
        <end position="99"/>
    </location>
</feature>
<reference evidence="2 3" key="1">
    <citation type="journal article" date="2016" name="Nat. Commun.">
        <title>Thousands of microbial genomes shed light on interconnected biogeochemical processes in an aquifer system.</title>
        <authorList>
            <person name="Anantharaman K."/>
            <person name="Brown C.T."/>
            <person name="Hug L.A."/>
            <person name="Sharon I."/>
            <person name="Castelle C.J."/>
            <person name="Probst A.J."/>
            <person name="Thomas B.C."/>
            <person name="Singh A."/>
            <person name="Wilkins M.J."/>
            <person name="Karaoz U."/>
            <person name="Brodie E.L."/>
            <person name="Williams K.H."/>
            <person name="Hubbard S.S."/>
            <person name="Banfield J.F."/>
        </authorList>
    </citation>
    <scope>NUCLEOTIDE SEQUENCE [LARGE SCALE GENOMIC DNA]</scope>
</reference>
<dbReference type="STRING" id="1798375.A2773_06980"/>
<organism evidence="2 3">
    <name type="scientific">Candidatus Gottesmanbacteria bacterium RIFCSPHIGHO2_01_FULL_39_10</name>
    <dbReference type="NCBI Taxonomy" id="1798375"/>
    <lineage>
        <taxon>Bacteria</taxon>
        <taxon>Candidatus Gottesmaniibacteriota</taxon>
    </lineage>
</organism>
<feature type="transmembrane region" description="Helical" evidence="1">
    <location>
        <begin position="46"/>
        <end position="66"/>
    </location>
</feature>
<proteinExistence type="predicted"/>
<gene>
    <name evidence="2" type="ORF">A2773_06980</name>
</gene>
<protein>
    <submittedName>
        <fullName evidence="2">Uncharacterized protein</fullName>
    </submittedName>
</protein>
<evidence type="ECO:0000313" key="2">
    <source>
        <dbReference type="EMBL" id="OGG14816.1"/>
    </source>
</evidence>
<keyword evidence="1" id="KW-1133">Transmembrane helix</keyword>
<comment type="caution">
    <text evidence="2">The sequence shown here is derived from an EMBL/GenBank/DDBJ whole genome shotgun (WGS) entry which is preliminary data.</text>
</comment>
<dbReference type="AlphaFoldDB" id="A0A1F5ZQN6"/>
<feature type="transmembrane region" description="Helical" evidence="1">
    <location>
        <begin position="6"/>
        <end position="34"/>
    </location>
</feature>
<evidence type="ECO:0000256" key="1">
    <source>
        <dbReference type="SAM" id="Phobius"/>
    </source>
</evidence>
<name>A0A1F5ZQN6_9BACT</name>
<dbReference type="Proteomes" id="UP000177383">
    <property type="component" value="Unassembled WGS sequence"/>
</dbReference>
<dbReference type="PANTHER" id="PTHR31272:SF9">
    <property type="entry name" value="BLL1027 PROTEIN"/>
    <property type="match status" value="1"/>
</dbReference>
<keyword evidence="1" id="KW-0812">Transmembrane</keyword>